<comment type="caution">
    <text evidence="2">The sequence shown here is derived from an EMBL/GenBank/DDBJ whole genome shotgun (WGS) entry which is preliminary data.</text>
</comment>
<dbReference type="GO" id="GO:0004177">
    <property type="term" value="F:aminopeptidase activity"/>
    <property type="evidence" value="ECO:0007669"/>
    <property type="project" value="UniProtKB-KW"/>
</dbReference>
<dbReference type="Proteomes" id="UP000886858">
    <property type="component" value="Unassembled WGS sequence"/>
</dbReference>
<gene>
    <name evidence="2" type="ORF">H9717_08770</name>
</gene>
<dbReference type="InterPro" id="IPR050422">
    <property type="entry name" value="X-Pro_aminopeptidase_P"/>
</dbReference>
<dbReference type="Gene3D" id="3.40.350.10">
    <property type="entry name" value="Creatinase/prolidase N-terminal domain"/>
    <property type="match status" value="2"/>
</dbReference>
<sequence length="260" mass="29348">MDQVIQERITALKKAMEKAGVDYYMVPTADFHNSEYVDRYFKMREYLSGFTGSNGTLVVSQKEAGLWTDGRYFIQAENELAGTGIKLFRMLDEGVPTIQEYLKENMQEGQTLGFDGRVVDTAFGRRLEKALKEKKIRFAFGRDLGNEVWTDRPALPCHPVTVLDEAICGKTAAQKLADVRSKMDELGADAFLLSKLDDLMWLLNIRGADVECNPVALSYAYLTQEECFFFIQEGEVTDNLKAHAEKYGVTLLPYDGVVSF</sequence>
<keyword evidence="2" id="KW-0378">Hydrolase</keyword>
<dbReference type="SUPFAM" id="SSF53092">
    <property type="entry name" value="Creatinase/prolidase N-terminal domain"/>
    <property type="match status" value="1"/>
</dbReference>
<keyword evidence="2" id="KW-0031">Aminopeptidase</keyword>
<reference evidence="2" key="2">
    <citation type="submission" date="2021-04" db="EMBL/GenBank/DDBJ databases">
        <authorList>
            <person name="Gilroy R."/>
        </authorList>
    </citation>
    <scope>NUCLEOTIDE SEQUENCE</scope>
    <source>
        <strain evidence="2">CHK179-7159</strain>
    </source>
</reference>
<evidence type="ECO:0000259" key="1">
    <source>
        <dbReference type="Pfam" id="PF01321"/>
    </source>
</evidence>
<dbReference type="Pfam" id="PF16189">
    <property type="entry name" value="Creatinase_N_2"/>
    <property type="match status" value="1"/>
</dbReference>
<feature type="domain" description="Creatinase N-terminal" evidence="1">
    <location>
        <begin position="8"/>
        <end position="135"/>
    </location>
</feature>
<dbReference type="AlphaFoldDB" id="A0A9D2I4K0"/>
<dbReference type="Pfam" id="PF01321">
    <property type="entry name" value="Creatinase_N"/>
    <property type="match status" value="1"/>
</dbReference>
<name>A0A9D2I4K0_9FIRM</name>
<reference evidence="2" key="1">
    <citation type="journal article" date="2021" name="PeerJ">
        <title>Extensive microbial diversity within the chicken gut microbiome revealed by metagenomics and culture.</title>
        <authorList>
            <person name="Gilroy R."/>
            <person name="Ravi A."/>
            <person name="Getino M."/>
            <person name="Pursley I."/>
            <person name="Horton D.L."/>
            <person name="Alikhan N.F."/>
            <person name="Baker D."/>
            <person name="Gharbi K."/>
            <person name="Hall N."/>
            <person name="Watson M."/>
            <person name="Adriaenssens E.M."/>
            <person name="Foster-Nyarko E."/>
            <person name="Jarju S."/>
            <person name="Secka A."/>
            <person name="Antonio M."/>
            <person name="Oren A."/>
            <person name="Chaudhuri R.R."/>
            <person name="La Ragione R."/>
            <person name="Hildebrand F."/>
            <person name="Pallen M.J."/>
        </authorList>
    </citation>
    <scope>NUCLEOTIDE SEQUENCE</scope>
    <source>
        <strain evidence="2">CHK179-7159</strain>
    </source>
</reference>
<organism evidence="2 3">
    <name type="scientific">Candidatus Eisenbergiella merdipullorum</name>
    <dbReference type="NCBI Taxonomy" id="2838553"/>
    <lineage>
        <taxon>Bacteria</taxon>
        <taxon>Bacillati</taxon>
        <taxon>Bacillota</taxon>
        <taxon>Clostridia</taxon>
        <taxon>Lachnospirales</taxon>
        <taxon>Lachnospiraceae</taxon>
        <taxon>Eisenbergiella</taxon>
    </lineage>
</organism>
<dbReference type="PANTHER" id="PTHR43763:SF6">
    <property type="entry name" value="XAA-PRO AMINOPEPTIDASE 1"/>
    <property type="match status" value="1"/>
</dbReference>
<dbReference type="InterPro" id="IPR029149">
    <property type="entry name" value="Creatin/AminoP/Spt16_N"/>
</dbReference>
<proteinExistence type="predicted"/>
<evidence type="ECO:0000313" key="3">
    <source>
        <dbReference type="Proteomes" id="UP000886858"/>
    </source>
</evidence>
<keyword evidence="2" id="KW-0645">Protease</keyword>
<dbReference type="InterPro" id="IPR000587">
    <property type="entry name" value="Creatinase_N"/>
</dbReference>
<dbReference type="EMBL" id="DWYY01000093">
    <property type="protein sequence ID" value="HJA93186.1"/>
    <property type="molecule type" value="Genomic_DNA"/>
</dbReference>
<accession>A0A9D2I4K0</accession>
<feature type="non-terminal residue" evidence="2">
    <location>
        <position position="260"/>
    </location>
</feature>
<protein>
    <submittedName>
        <fullName evidence="2">Aminopeptidase P family N-terminal domain-containing protein</fullName>
    </submittedName>
</protein>
<dbReference type="PANTHER" id="PTHR43763">
    <property type="entry name" value="XAA-PRO AMINOPEPTIDASE 1"/>
    <property type="match status" value="1"/>
</dbReference>
<evidence type="ECO:0000313" key="2">
    <source>
        <dbReference type="EMBL" id="HJA93186.1"/>
    </source>
</evidence>